<evidence type="ECO:0000256" key="4">
    <source>
        <dbReference type="ARBA" id="ARBA00023163"/>
    </source>
</evidence>
<dbReference type="PROSITE" id="PS50931">
    <property type="entry name" value="HTH_LYSR"/>
    <property type="match status" value="1"/>
</dbReference>
<dbReference type="SUPFAM" id="SSF46785">
    <property type="entry name" value="Winged helix' DNA-binding domain"/>
    <property type="match status" value="1"/>
</dbReference>
<gene>
    <name evidence="6" type="ORF">B4N89_24790</name>
</gene>
<keyword evidence="4" id="KW-0804">Transcription</keyword>
<comment type="similarity">
    <text evidence="1">Belongs to the LysR transcriptional regulatory family.</text>
</comment>
<dbReference type="InterPro" id="IPR036388">
    <property type="entry name" value="WH-like_DNA-bd_sf"/>
</dbReference>
<dbReference type="Gene3D" id="3.40.190.290">
    <property type="match status" value="1"/>
</dbReference>
<protein>
    <submittedName>
        <fullName evidence="6">LysR family transcriptional regulator</fullName>
    </submittedName>
</protein>
<organism evidence="6 7">
    <name type="scientific">Embleya scabrispora</name>
    <dbReference type="NCBI Taxonomy" id="159449"/>
    <lineage>
        <taxon>Bacteria</taxon>
        <taxon>Bacillati</taxon>
        <taxon>Actinomycetota</taxon>
        <taxon>Actinomycetes</taxon>
        <taxon>Kitasatosporales</taxon>
        <taxon>Streptomycetaceae</taxon>
        <taxon>Embleya</taxon>
    </lineage>
</organism>
<dbReference type="eggNOG" id="COG0583">
    <property type="taxonomic scope" value="Bacteria"/>
</dbReference>
<comment type="caution">
    <text evidence="6">The sequence shown here is derived from an EMBL/GenBank/DDBJ whole genome shotgun (WGS) entry which is preliminary data.</text>
</comment>
<dbReference type="InterPro" id="IPR050950">
    <property type="entry name" value="HTH-type_LysR_regulators"/>
</dbReference>
<dbReference type="RefSeq" id="WP_078978020.1">
    <property type="nucleotide sequence ID" value="NZ_MWQN01000001.1"/>
</dbReference>
<dbReference type="Proteomes" id="UP000190037">
    <property type="component" value="Unassembled WGS sequence"/>
</dbReference>
<dbReference type="GO" id="GO:0003677">
    <property type="term" value="F:DNA binding"/>
    <property type="evidence" value="ECO:0007669"/>
    <property type="project" value="UniProtKB-KW"/>
</dbReference>
<dbReference type="InterPro" id="IPR036390">
    <property type="entry name" value="WH_DNA-bd_sf"/>
</dbReference>
<dbReference type="GO" id="GO:0003700">
    <property type="term" value="F:DNA-binding transcription factor activity"/>
    <property type="evidence" value="ECO:0007669"/>
    <property type="project" value="InterPro"/>
</dbReference>
<dbReference type="PANTHER" id="PTHR30419:SF8">
    <property type="entry name" value="NITROGEN ASSIMILATION TRANSCRIPTIONAL ACTIVATOR-RELATED"/>
    <property type="match status" value="1"/>
</dbReference>
<keyword evidence="3" id="KW-0238">DNA-binding</keyword>
<dbReference type="PANTHER" id="PTHR30419">
    <property type="entry name" value="HTH-TYPE TRANSCRIPTIONAL REGULATOR YBHD"/>
    <property type="match status" value="1"/>
</dbReference>
<feature type="domain" description="HTH lysR-type" evidence="5">
    <location>
        <begin position="8"/>
        <end position="65"/>
    </location>
</feature>
<evidence type="ECO:0000259" key="5">
    <source>
        <dbReference type="PROSITE" id="PS50931"/>
    </source>
</evidence>
<keyword evidence="2" id="KW-0805">Transcription regulation</keyword>
<reference evidence="6 7" key="1">
    <citation type="submission" date="2017-03" db="EMBL/GenBank/DDBJ databases">
        <title>Draft genome sequence of Streptomyces scabrisporus NF3, endophyte isolated from Amphipterygium adstringens.</title>
        <authorList>
            <person name="Vazquez M."/>
            <person name="Ceapa C.D."/>
            <person name="Rodriguez Luna D."/>
            <person name="Sanchez Esquivel S."/>
        </authorList>
    </citation>
    <scope>NUCLEOTIDE SEQUENCE [LARGE SCALE GENOMIC DNA]</scope>
    <source>
        <strain evidence="6 7">NF3</strain>
    </source>
</reference>
<evidence type="ECO:0000313" key="6">
    <source>
        <dbReference type="EMBL" id="OPC83724.1"/>
    </source>
</evidence>
<evidence type="ECO:0000313" key="7">
    <source>
        <dbReference type="Proteomes" id="UP000190037"/>
    </source>
</evidence>
<dbReference type="STRING" id="159449.B4N89_24790"/>
<dbReference type="Gene3D" id="1.10.10.10">
    <property type="entry name" value="Winged helix-like DNA-binding domain superfamily/Winged helix DNA-binding domain"/>
    <property type="match status" value="1"/>
</dbReference>
<dbReference type="PRINTS" id="PR00039">
    <property type="entry name" value="HTHLYSR"/>
</dbReference>
<proteinExistence type="inferred from homology"/>
<dbReference type="Pfam" id="PF03466">
    <property type="entry name" value="LysR_substrate"/>
    <property type="match status" value="1"/>
</dbReference>
<evidence type="ECO:0000256" key="2">
    <source>
        <dbReference type="ARBA" id="ARBA00023015"/>
    </source>
</evidence>
<dbReference type="OrthoDB" id="8417889at2"/>
<dbReference type="InterPro" id="IPR005119">
    <property type="entry name" value="LysR_subst-bd"/>
</dbReference>
<accession>A0A1T3P3X9</accession>
<dbReference type="InterPro" id="IPR000847">
    <property type="entry name" value="LysR_HTH_N"/>
</dbReference>
<name>A0A1T3P3X9_9ACTN</name>
<keyword evidence="7" id="KW-1185">Reference proteome</keyword>
<sequence length="315" mass="33555">MDLLDGRLKFRHLTLITAIAEHGGVSRAAEALHLTQPAATRTLRELETMVGVPLFERGPHGMSATLYGTALVAHARAILAEVRRAGDHLASLREGQTGTVTVGTLLAGTSVLLPRAVSALKRERPGITVIVREATHDVLHPQLLAGEIDVVVGRLGPAADAGRIRRTALYREPIRLVVRRGHPLLDSARELADTIAHPWILPLEQTALRSELAQLFLRNGLALPADRVECTSILTVRALLLGTDMIAALPELVVTGDDRLAVLPVPLESVRRTVGTTLLADRPPTPAVGAFLACIGEEAAALRAALGEEAALDPD</sequence>
<dbReference type="EMBL" id="MWQN01000001">
    <property type="protein sequence ID" value="OPC83724.1"/>
    <property type="molecule type" value="Genomic_DNA"/>
</dbReference>
<evidence type="ECO:0000256" key="3">
    <source>
        <dbReference type="ARBA" id="ARBA00023125"/>
    </source>
</evidence>
<evidence type="ECO:0000256" key="1">
    <source>
        <dbReference type="ARBA" id="ARBA00009437"/>
    </source>
</evidence>
<dbReference type="AlphaFoldDB" id="A0A1T3P3X9"/>
<dbReference type="Pfam" id="PF00126">
    <property type="entry name" value="HTH_1"/>
    <property type="match status" value="1"/>
</dbReference>
<dbReference type="SUPFAM" id="SSF53850">
    <property type="entry name" value="Periplasmic binding protein-like II"/>
    <property type="match status" value="1"/>
</dbReference>
<dbReference type="GO" id="GO:0005829">
    <property type="term" value="C:cytosol"/>
    <property type="evidence" value="ECO:0007669"/>
    <property type="project" value="TreeGrafter"/>
</dbReference>